<proteinExistence type="predicted"/>
<evidence type="ECO:0000313" key="3">
    <source>
        <dbReference type="Proteomes" id="UP001332243"/>
    </source>
</evidence>
<gene>
    <name evidence="2" type="ORF">V1633_29410</name>
</gene>
<accession>A0ABU7S1K0</accession>
<comment type="caution">
    <text evidence="2">The sequence shown here is derived from an EMBL/GenBank/DDBJ whole genome shotgun (WGS) entry which is preliminary data.</text>
</comment>
<dbReference type="RefSeq" id="WP_331217550.1">
    <property type="nucleotide sequence ID" value="NZ_JAZGQK010000030.1"/>
</dbReference>
<sequence>MFTAALSMMRESELRMITKDAVVGYYGSPAVRSVRQKLDPDLPVKHWWITEPVAHAIALAGKLSRHDEPTFAAVTGAWAGEGFASIAVGSRLAGGASAQQNDRADEECCGHEQDDDDQRCPAESAADQLRVVTHRWGSSLVQVRRRMAR</sequence>
<organism evidence="2 3">
    <name type="scientific">Plantactinospora sonchi</name>
    <dbReference type="NCBI Taxonomy" id="1544735"/>
    <lineage>
        <taxon>Bacteria</taxon>
        <taxon>Bacillati</taxon>
        <taxon>Actinomycetota</taxon>
        <taxon>Actinomycetes</taxon>
        <taxon>Micromonosporales</taxon>
        <taxon>Micromonosporaceae</taxon>
        <taxon>Plantactinospora</taxon>
    </lineage>
</organism>
<name>A0ABU7S1K0_9ACTN</name>
<dbReference type="EMBL" id="JAZGQK010000030">
    <property type="protein sequence ID" value="MEE6262612.1"/>
    <property type="molecule type" value="Genomic_DNA"/>
</dbReference>
<keyword evidence="3" id="KW-1185">Reference proteome</keyword>
<dbReference type="Proteomes" id="UP001332243">
    <property type="component" value="Unassembled WGS sequence"/>
</dbReference>
<evidence type="ECO:0000313" key="2">
    <source>
        <dbReference type="EMBL" id="MEE6262612.1"/>
    </source>
</evidence>
<protein>
    <submittedName>
        <fullName evidence="2">Uncharacterized protein</fullName>
    </submittedName>
</protein>
<reference evidence="2 3" key="1">
    <citation type="submission" date="2024-01" db="EMBL/GenBank/DDBJ databases">
        <title>Genome insights into Plantactinospora sonchi sp. nov.</title>
        <authorList>
            <person name="Wang L."/>
        </authorList>
    </citation>
    <scope>NUCLEOTIDE SEQUENCE [LARGE SCALE GENOMIC DNA]</scope>
    <source>
        <strain evidence="2 3">NEAU-QY2</strain>
    </source>
</reference>
<evidence type="ECO:0000256" key="1">
    <source>
        <dbReference type="SAM" id="MobiDB-lite"/>
    </source>
</evidence>
<feature type="compositionally biased region" description="Basic and acidic residues" evidence="1">
    <location>
        <begin position="102"/>
        <end position="112"/>
    </location>
</feature>
<feature type="region of interest" description="Disordered" evidence="1">
    <location>
        <begin position="94"/>
        <end position="119"/>
    </location>
</feature>